<feature type="region of interest" description="Disordered" evidence="1">
    <location>
        <begin position="331"/>
        <end position="507"/>
    </location>
</feature>
<sequence length="640" mass="74599">MDILKRKFLLSVLTFIICYNINKTIAQNLTTITIKPLTYHVPIIPIINTSNLGPKKFERIIVPTYPINDSPKNYSNEKKKFGSEKREKEPEEKKVKPKINSKNYDDRKGNSYKTYSYVNRDDDHKKKIPTETKPNDIQPLHIKTRDFKAPQPEIVTESSHDKKKKVKEQQEKLKIENLPENPFLVPETNWWDNTAKYNYGIIHDNYKGLEEQSPKINKEQIISHEDAREDESKEEVVTPVVTITEPITQIIHHEPQSLSPPVKFKSNFKDPNMQPQVHPRVDNPGRFLYKTQVYYPNYRDHLYLPVTTYYGNHQGLAKVFPVFNSHSVYHNSPHHSTSVAPPTQHHHQQHHNSIPHKPQRTRTTPPTVNSKKTHPTVITPQKRDPNQKPNEKPVPPPPSKEEAEEDYDYDEEEEGENDGSNDKQEGESAEEEDGSEGNDYDDDEEEEEEDEKPKYRYASFRNNDSNESDEDADQFDLAWKKYGYGPKTKHSEEEDDDSYESSESQIVPERRKIVHMKMEYYSTPHKDTEEELVEAASNVEKTVIVNDPKKETEAVDVVNKKMNKKKKKNKNVGKSQDQHPNAGPDDLKFFQDIFIEKKSPHEIEFGHVSETPKGWEERYERQNHSHDKNRHQGKVLSTNS</sequence>
<comment type="caution">
    <text evidence="2">The sequence shown here is derived from an EMBL/GenBank/DDBJ whole genome shotgun (WGS) entry which is preliminary data.</text>
</comment>
<reference evidence="2" key="1">
    <citation type="submission" date="2021-03" db="EMBL/GenBank/DDBJ databases">
        <title>Chromosome level genome of the anhydrobiotic midge Polypedilum vanderplanki.</title>
        <authorList>
            <person name="Yoshida Y."/>
            <person name="Kikawada T."/>
            <person name="Gusev O."/>
        </authorList>
    </citation>
    <scope>NUCLEOTIDE SEQUENCE</scope>
    <source>
        <strain evidence="2">NIAS01</strain>
        <tissue evidence="2">Whole body or cell culture</tissue>
    </source>
</reference>
<feature type="region of interest" description="Disordered" evidence="1">
    <location>
        <begin position="560"/>
        <end position="587"/>
    </location>
</feature>
<feature type="compositionally biased region" description="Basic and acidic residues" evidence="1">
    <location>
        <begin position="613"/>
        <end position="626"/>
    </location>
</feature>
<dbReference type="EMBL" id="JADBJN010000002">
    <property type="protein sequence ID" value="KAG5678492.1"/>
    <property type="molecule type" value="Genomic_DNA"/>
</dbReference>
<evidence type="ECO:0000313" key="2">
    <source>
        <dbReference type="EMBL" id="KAG5678492.1"/>
    </source>
</evidence>
<feature type="region of interest" description="Disordered" evidence="1">
    <location>
        <begin position="68"/>
        <end position="115"/>
    </location>
</feature>
<feature type="compositionally biased region" description="Basic and acidic residues" evidence="1">
    <location>
        <begin position="381"/>
        <end position="391"/>
    </location>
</feature>
<dbReference type="Proteomes" id="UP001107558">
    <property type="component" value="Chromosome 2"/>
</dbReference>
<feature type="compositionally biased region" description="Polar residues" evidence="1">
    <location>
        <begin position="331"/>
        <end position="341"/>
    </location>
</feature>
<evidence type="ECO:0000313" key="3">
    <source>
        <dbReference type="Proteomes" id="UP001107558"/>
    </source>
</evidence>
<keyword evidence="3" id="KW-1185">Reference proteome</keyword>
<gene>
    <name evidence="2" type="ORF">PVAND_008160</name>
</gene>
<dbReference type="OrthoDB" id="8180894at2759"/>
<evidence type="ECO:0000256" key="1">
    <source>
        <dbReference type="SAM" id="MobiDB-lite"/>
    </source>
</evidence>
<accession>A0A9J6C8L9</accession>
<name>A0A9J6C8L9_POLVA</name>
<protein>
    <submittedName>
        <fullName evidence="2">Uncharacterized protein</fullName>
    </submittedName>
</protein>
<organism evidence="2 3">
    <name type="scientific">Polypedilum vanderplanki</name>
    <name type="common">Sleeping chironomid midge</name>
    <dbReference type="NCBI Taxonomy" id="319348"/>
    <lineage>
        <taxon>Eukaryota</taxon>
        <taxon>Metazoa</taxon>
        <taxon>Ecdysozoa</taxon>
        <taxon>Arthropoda</taxon>
        <taxon>Hexapoda</taxon>
        <taxon>Insecta</taxon>
        <taxon>Pterygota</taxon>
        <taxon>Neoptera</taxon>
        <taxon>Endopterygota</taxon>
        <taxon>Diptera</taxon>
        <taxon>Nematocera</taxon>
        <taxon>Chironomoidea</taxon>
        <taxon>Chironomidae</taxon>
        <taxon>Chironominae</taxon>
        <taxon>Polypedilum</taxon>
        <taxon>Polypedilum</taxon>
    </lineage>
</organism>
<feature type="region of interest" description="Disordered" evidence="1">
    <location>
        <begin position="601"/>
        <end position="640"/>
    </location>
</feature>
<proteinExistence type="predicted"/>
<feature type="compositionally biased region" description="Acidic residues" evidence="1">
    <location>
        <begin position="402"/>
        <end position="419"/>
    </location>
</feature>
<feature type="compositionally biased region" description="Polar residues" evidence="1">
    <location>
        <begin position="361"/>
        <end position="370"/>
    </location>
</feature>
<feature type="compositionally biased region" description="Basic residues" evidence="1">
    <location>
        <begin position="344"/>
        <end position="360"/>
    </location>
</feature>
<feature type="compositionally biased region" description="Basic residues" evidence="1">
    <location>
        <begin position="561"/>
        <end position="571"/>
    </location>
</feature>
<feature type="compositionally biased region" description="Basic and acidic residues" evidence="1">
    <location>
        <begin position="75"/>
        <end position="94"/>
    </location>
</feature>
<dbReference type="AlphaFoldDB" id="A0A9J6C8L9"/>
<feature type="compositionally biased region" description="Acidic residues" evidence="1">
    <location>
        <begin position="427"/>
        <end position="450"/>
    </location>
</feature>